<comment type="similarity">
    <text evidence="1">Belongs to the PPP phosphatase family.</text>
</comment>
<dbReference type="GeneID" id="16078197"/>
<dbReference type="InterPro" id="IPR004843">
    <property type="entry name" value="Calcineurin-like_PHP"/>
</dbReference>
<keyword evidence="5" id="KW-1185">Reference proteome</keyword>
<feature type="domain" description="Serine/threonine specific protein phosphatases" evidence="3">
    <location>
        <begin position="328"/>
        <end position="333"/>
    </location>
</feature>
<evidence type="ECO:0000313" key="4">
    <source>
        <dbReference type="EMBL" id="EGD78643.1"/>
    </source>
</evidence>
<evidence type="ECO:0000256" key="2">
    <source>
        <dbReference type="SAM" id="MobiDB-lite"/>
    </source>
</evidence>
<sequence>MSFRRSRKGATGASSPTASKAGTSSRSPSPTKRSREKPSSTSSYSATMGSSSSASPPTGRRSVRTSSLTSPSSHTPTKQDPDFRMFSDVMGRRFQYNPKTNVAVLDDSFRLWPRTLGPIELSTRASGTQKRLSAKFRELDRYGCVHRHDYLPGLTPGTVDRQHSKNTGLVMKQEIASRIRDHKATGGAIKEVALQAMTCLEYFLPVVVPYHYETAKPSHMWTTDDTSTNYCKELFTLLPALCAAATQCLQNDDMLVELSSPCYVLGDLHGNFRDLQYFSANFWRAGVDICPADLLFLGDYVDRGPHSTELIAYLLALKVLYPKKVFLLRGNHELESVCGNTDYYGEGSFRSQLLNLAVKCNCLNIFDEVWQSFMTCFEWMPLAATIDSKIFCCHAGLPRALMMSDTGGDRTILERIKDLQRPLKEEDDIDTDPECVAMDILWADPASHRERGIMGMHGMPPGFALNLDRGGDACVFGEDAVAAFKEQTGCDFILRAHQPPDKGIRYQAGAKVITVFSSSHYCGMNNSAALIVVSEQQLDIVTTGETVSEDKRSTSSSRAQTPAARARRMQSIAEENGQHTSL</sequence>
<accession>F2TYG9</accession>
<dbReference type="SUPFAM" id="SSF56300">
    <property type="entry name" value="Metallo-dependent phosphatases"/>
    <property type="match status" value="1"/>
</dbReference>
<dbReference type="PANTHER" id="PTHR11668">
    <property type="entry name" value="SERINE/THREONINE PROTEIN PHOSPHATASE"/>
    <property type="match status" value="1"/>
</dbReference>
<gene>
    <name evidence="4" type="ORF">PTSG_01621</name>
</gene>
<dbReference type="CDD" id="cd00144">
    <property type="entry name" value="MPP_PPP_family"/>
    <property type="match status" value="1"/>
</dbReference>
<evidence type="ECO:0000313" key="5">
    <source>
        <dbReference type="Proteomes" id="UP000007799"/>
    </source>
</evidence>
<dbReference type="RefSeq" id="XP_004997601.1">
    <property type="nucleotide sequence ID" value="XM_004997544.1"/>
</dbReference>
<keyword evidence="1" id="KW-0378">Hydrolase</keyword>
<dbReference type="PRINTS" id="PR00114">
    <property type="entry name" value="STPHPHTASE"/>
</dbReference>
<dbReference type="InParanoid" id="F2TYG9"/>
<feature type="region of interest" description="Disordered" evidence="2">
    <location>
        <begin position="544"/>
        <end position="582"/>
    </location>
</feature>
<dbReference type="OrthoDB" id="256429at2759"/>
<dbReference type="GO" id="GO:0004722">
    <property type="term" value="F:protein serine/threonine phosphatase activity"/>
    <property type="evidence" value="ECO:0007669"/>
    <property type="project" value="UniProtKB-EC"/>
</dbReference>
<feature type="region of interest" description="Disordered" evidence="2">
    <location>
        <begin position="1"/>
        <end position="83"/>
    </location>
</feature>
<dbReference type="PANTHER" id="PTHR11668:SF496">
    <property type="entry name" value="SERINE_THREONINE-PROTEIN PHOSPHATASE"/>
    <property type="match status" value="1"/>
</dbReference>
<protein>
    <recommendedName>
        <fullName evidence="1">Serine/threonine-protein phosphatase</fullName>
        <ecNumber evidence="1">3.1.3.16</ecNumber>
    </recommendedName>
</protein>
<feature type="compositionally biased region" description="Low complexity" evidence="2">
    <location>
        <begin position="39"/>
        <end position="76"/>
    </location>
</feature>
<proteinExistence type="inferred from homology"/>
<dbReference type="Gene3D" id="3.60.21.10">
    <property type="match status" value="1"/>
</dbReference>
<comment type="catalytic activity">
    <reaction evidence="1">
        <text>O-phospho-L-threonyl-[protein] + H2O = L-threonyl-[protein] + phosphate</text>
        <dbReference type="Rhea" id="RHEA:47004"/>
        <dbReference type="Rhea" id="RHEA-COMP:11060"/>
        <dbReference type="Rhea" id="RHEA-COMP:11605"/>
        <dbReference type="ChEBI" id="CHEBI:15377"/>
        <dbReference type="ChEBI" id="CHEBI:30013"/>
        <dbReference type="ChEBI" id="CHEBI:43474"/>
        <dbReference type="ChEBI" id="CHEBI:61977"/>
        <dbReference type="EC" id="3.1.3.16"/>
    </reaction>
</comment>
<name>F2TYG9_SALR5</name>
<evidence type="ECO:0000256" key="1">
    <source>
        <dbReference type="RuleBase" id="RU004273"/>
    </source>
</evidence>
<reference evidence="4" key="1">
    <citation type="submission" date="2009-08" db="EMBL/GenBank/DDBJ databases">
        <title>Annotation of Salpingoeca rosetta.</title>
        <authorList>
            <consortium name="The Broad Institute Genome Sequencing Platform"/>
            <person name="Russ C."/>
            <person name="Cuomo C."/>
            <person name="Burger G."/>
            <person name="Gray M.W."/>
            <person name="Holland P.W.H."/>
            <person name="King N."/>
            <person name="Lang F.B.F."/>
            <person name="Roger A.J."/>
            <person name="Ruiz-Trillo I."/>
            <person name="Young S.K."/>
            <person name="Zeng Q."/>
            <person name="Gargeya S."/>
            <person name="Alvarado L."/>
            <person name="Berlin A."/>
            <person name="Chapman S.B."/>
            <person name="Chen Z."/>
            <person name="Freedman E."/>
            <person name="Gellesch M."/>
            <person name="Goldberg J."/>
            <person name="Griggs A."/>
            <person name="Gujja S."/>
            <person name="Heilman E."/>
            <person name="Heiman D."/>
            <person name="Howarth C."/>
            <person name="Mehta T."/>
            <person name="Neiman D."/>
            <person name="Pearson M."/>
            <person name="Roberts A."/>
            <person name="Saif S."/>
            <person name="Shea T."/>
            <person name="Shenoy N."/>
            <person name="Sisk P."/>
            <person name="Stolte C."/>
            <person name="Sykes S."/>
            <person name="White J."/>
            <person name="Yandava C."/>
            <person name="Haas B."/>
            <person name="Nusbaum C."/>
            <person name="Birren B."/>
        </authorList>
    </citation>
    <scope>NUCLEOTIDE SEQUENCE [LARGE SCALE GENOMIC DNA]</scope>
    <source>
        <strain evidence="4">ATCC 50818</strain>
    </source>
</reference>
<dbReference type="OMA" id="CCHAGIP"/>
<dbReference type="Proteomes" id="UP000007799">
    <property type="component" value="Unassembled WGS sequence"/>
</dbReference>
<dbReference type="InterPro" id="IPR006186">
    <property type="entry name" value="Ser/Thr-sp_prot-phosphatase"/>
</dbReference>
<feature type="compositionally biased region" description="Polar residues" evidence="2">
    <location>
        <begin position="12"/>
        <end position="22"/>
    </location>
</feature>
<dbReference type="GO" id="GO:0005634">
    <property type="term" value="C:nucleus"/>
    <property type="evidence" value="ECO:0007669"/>
    <property type="project" value="TreeGrafter"/>
</dbReference>
<dbReference type="EMBL" id="GL832957">
    <property type="protein sequence ID" value="EGD78643.1"/>
    <property type="molecule type" value="Genomic_DNA"/>
</dbReference>
<dbReference type="STRING" id="946362.F2TYG9"/>
<organism evidence="5">
    <name type="scientific">Salpingoeca rosetta (strain ATCC 50818 / BSB-021)</name>
    <dbReference type="NCBI Taxonomy" id="946362"/>
    <lineage>
        <taxon>Eukaryota</taxon>
        <taxon>Choanoflagellata</taxon>
        <taxon>Craspedida</taxon>
        <taxon>Salpingoecidae</taxon>
        <taxon>Salpingoeca</taxon>
    </lineage>
</organism>
<dbReference type="SMART" id="SM00156">
    <property type="entry name" value="PP2Ac"/>
    <property type="match status" value="1"/>
</dbReference>
<dbReference type="KEGG" id="sre:PTSG_01621"/>
<dbReference type="InterPro" id="IPR029052">
    <property type="entry name" value="Metallo-depent_PP-like"/>
</dbReference>
<dbReference type="EC" id="3.1.3.16" evidence="1"/>
<dbReference type="Pfam" id="PF00149">
    <property type="entry name" value="Metallophos"/>
    <property type="match status" value="1"/>
</dbReference>
<dbReference type="eggNOG" id="KOG0374">
    <property type="taxonomic scope" value="Eukaryota"/>
</dbReference>
<dbReference type="AlphaFoldDB" id="F2TYG9"/>
<dbReference type="InterPro" id="IPR050341">
    <property type="entry name" value="PP1_catalytic_subunit"/>
</dbReference>
<dbReference type="PROSITE" id="PS00125">
    <property type="entry name" value="SER_THR_PHOSPHATASE"/>
    <property type="match status" value="1"/>
</dbReference>
<evidence type="ECO:0000259" key="3">
    <source>
        <dbReference type="PROSITE" id="PS00125"/>
    </source>
</evidence>
<dbReference type="GO" id="GO:0005737">
    <property type="term" value="C:cytoplasm"/>
    <property type="evidence" value="ECO:0007669"/>
    <property type="project" value="TreeGrafter"/>
</dbReference>